<dbReference type="GO" id="GO:0005773">
    <property type="term" value="C:vacuole"/>
    <property type="evidence" value="ECO:0007669"/>
    <property type="project" value="GOC"/>
</dbReference>
<accession>A0A0C9MRA6</accession>
<evidence type="ECO:0000313" key="2">
    <source>
        <dbReference type="Proteomes" id="UP000053815"/>
    </source>
</evidence>
<name>A0A0C9MRA6_9FUNG</name>
<dbReference type="Proteomes" id="UP000053815">
    <property type="component" value="Unassembled WGS sequence"/>
</dbReference>
<dbReference type="EMBL" id="DF836390">
    <property type="protein sequence ID" value="GAN05777.1"/>
    <property type="molecule type" value="Genomic_DNA"/>
</dbReference>
<dbReference type="AlphaFoldDB" id="A0A0C9MRA6"/>
<dbReference type="GO" id="GO:0007039">
    <property type="term" value="P:protein catabolic process in the vacuole"/>
    <property type="evidence" value="ECO:0007669"/>
    <property type="project" value="TreeGrafter"/>
</dbReference>
<gene>
    <name evidence="1" type="ORF">MAM1_0101c05252</name>
</gene>
<dbReference type="PANTHER" id="PTHR28051">
    <property type="entry name" value="PROTEIN MTL1-RELATED"/>
    <property type="match status" value="1"/>
</dbReference>
<dbReference type="InterPro" id="IPR052292">
    <property type="entry name" value="Glucose_repression_reg"/>
</dbReference>
<keyword evidence="2" id="KW-1185">Reference proteome</keyword>
<organism evidence="1">
    <name type="scientific">Mucor ambiguus</name>
    <dbReference type="NCBI Taxonomy" id="91626"/>
    <lineage>
        <taxon>Eukaryota</taxon>
        <taxon>Fungi</taxon>
        <taxon>Fungi incertae sedis</taxon>
        <taxon>Mucoromycota</taxon>
        <taxon>Mucoromycotina</taxon>
        <taxon>Mucoromycetes</taxon>
        <taxon>Mucorales</taxon>
        <taxon>Mucorineae</taxon>
        <taxon>Mucoraceae</taxon>
        <taxon>Mucor</taxon>
    </lineage>
</organism>
<protein>
    <submittedName>
        <fullName evidence="1">Uncharacterized protein</fullName>
    </submittedName>
</protein>
<dbReference type="OrthoDB" id="5563539at2759"/>
<proteinExistence type="predicted"/>
<reference evidence="1" key="1">
    <citation type="submission" date="2014-09" db="EMBL/GenBank/DDBJ databases">
        <title>Draft genome sequence of an oleaginous Mucoromycotina fungus Mucor ambiguus NBRC6742.</title>
        <authorList>
            <person name="Takeda I."/>
            <person name="Yamane N."/>
            <person name="Morita T."/>
            <person name="Tamano K."/>
            <person name="Machida M."/>
            <person name="Baker S."/>
            <person name="Koike H."/>
        </authorList>
    </citation>
    <scope>NUCLEOTIDE SEQUENCE</scope>
    <source>
        <strain evidence="1">NBRC 6742</strain>
    </source>
</reference>
<dbReference type="GO" id="GO:0042149">
    <property type="term" value="P:cellular response to glucose starvation"/>
    <property type="evidence" value="ECO:0007669"/>
    <property type="project" value="TreeGrafter"/>
</dbReference>
<evidence type="ECO:0000313" key="1">
    <source>
        <dbReference type="EMBL" id="GAN05777.1"/>
    </source>
</evidence>
<dbReference type="PANTHER" id="PTHR28051:SF1">
    <property type="entry name" value="PROTEIN MTL1-RELATED"/>
    <property type="match status" value="1"/>
</dbReference>
<sequence length="353" mass="40889">MKACVCVDYLSHEWSSTDLIQAYRELQRQKSKTQFNIVTKQHTGTAKELKKLSIERNKQIRYQNAIWRQMARSCTKRLSHSNQMIHPSTVNWQKESDVTCECPEYSLTSRSYLKMKLILFFRLYPGLYGPLYMPPDEPATSSDKETNTHPSLSFNTSFYSTNKTLDSLKPVLKKNTSTSSVLLQKDYWRINDRHWSKCVSESGKQSVRFNPDITEVKFLPETPVKESFKTCYFSLDSDGEEEEDDQEADDELWKVVLQVGSYIKSVLFSSLFGGFYQKRQQQNTTVAKTSKNTQVVQFCMSIVSFTAWLMYQSFITIIMRTFGVKTKSSPATNTINLKPIHILDRKNNNAIHI</sequence>